<dbReference type="AlphaFoldDB" id="A0A4Q7AU56"/>
<dbReference type="SUPFAM" id="SSF46785">
    <property type="entry name" value="Winged helix' DNA-binding domain"/>
    <property type="match status" value="1"/>
</dbReference>
<dbReference type="InterPro" id="IPR036388">
    <property type="entry name" value="WH-like_DNA-bd_sf"/>
</dbReference>
<organism evidence="1 2">
    <name type="scientific">Acinetobacter bouvetii</name>
    <dbReference type="NCBI Taxonomy" id="202951"/>
    <lineage>
        <taxon>Bacteria</taxon>
        <taxon>Pseudomonadati</taxon>
        <taxon>Pseudomonadota</taxon>
        <taxon>Gammaproteobacteria</taxon>
        <taxon>Moraxellales</taxon>
        <taxon>Moraxellaceae</taxon>
        <taxon>Acinetobacter</taxon>
    </lineage>
</organism>
<dbReference type="InterPro" id="IPR002481">
    <property type="entry name" value="FUR"/>
</dbReference>
<evidence type="ECO:0008006" key="3">
    <source>
        <dbReference type="Google" id="ProtNLM"/>
    </source>
</evidence>
<dbReference type="Proteomes" id="UP000293483">
    <property type="component" value="Unassembled WGS sequence"/>
</dbReference>
<dbReference type="Pfam" id="PF01475">
    <property type="entry name" value="FUR"/>
    <property type="match status" value="1"/>
</dbReference>
<evidence type="ECO:0000313" key="2">
    <source>
        <dbReference type="Proteomes" id="UP000293483"/>
    </source>
</evidence>
<dbReference type="EMBL" id="SGSU01000013">
    <property type="protein sequence ID" value="RZG65895.1"/>
    <property type="molecule type" value="Genomic_DNA"/>
</dbReference>
<protein>
    <recommendedName>
        <fullName evidence="3">Fur family transcriptional regulator</fullName>
    </recommendedName>
</protein>
<dbReference type="STRING" id="202951.GCA_001485025_00156"/>
<dbReference type="GO" id="GO:0003700">
    <property type="term" value="F:DNA-binding transcription factor activity"/>
    <property type="evidence" value="ECO:0007669"/>
    <property type="project" value="InterPro"/>
</dbReference>
<dbReference type="Gene3D" id="1.10.10.10">
    <property type="entry name" value="Winged helix-like DNA-binding domain superfamily/Winged helix DNA-binding domain"/>
    <property type="match status" value="1"/>
</dbReference>
<proteinExistence type="predicted"/>
<reference evidence="1 2" key="1">
    <citation type="submission" date="2019-02" db="EMBL/GenBank/DDBJ databases">
        <title>The Batch Genome Submission of Acinetobacter spp. strains.</title>
        <authorList>
            <person name="Qin J."/>
            <person name="Hu Y."/>
            <person name="Ye H."/>
            <person name="Wei L."/>
            <person name="Feng Y."/>
            <person name="Zong Z."/>
        </authorList>
    </citation>
    <scope>NUCLEOTIDE SEQUENCE [LARGE SCALE GENOMIC DNA]</scope>
    <source>
        <strain evidence="1 2">WCHABo060081</strain>
    </source>
</reference>
<dbReference type="InterPro" id="IPR036390">
    <property type="entry name" value="WH_DNA-bd_sf"/>
</dbReference>
<name>A0A4Q7AU56_9GAMM</name>
<comment type="caution">
    <text evidence="1">The sequence shown here is derived from an EMBL/GenBank/DDBJ whole genome shotgun (WGS) entry which is preliminary data.</text>
</comment>
<accession>A0A4Q7AU56</accession>
<gene>
    <name evidence="1" type="ORF">EXE25_12100</name>
</gene>
<sequence length="144" mass="16835">MYRFYLSEKAINILLELGYFILLNNEKQQQSIQQLIVDILDENLEGLAVDQLYIQLNLIKSCSLASVYRILSEMRRLGVVRKTEFARQKAVYTISKQKLKCSVSDAYSNEVLPCSNQELIMDFEQLFDKYKNEFSGIDIVLYKK</sequence>
<evidence type="ECO:0000313" key="1">
    <source>
        <dbReference type="EMBL" id="RZG65895.1"/>
    </source>
</evidence>